<dbReference type="InterPro" id="IPR027417">
    <property type="entry name" value="P-loop_NTPase"/>
</dbReference>
<dbReference type="PANTHER" id="PTHR45766:SF3">
    <property type="entry name" value="DNA ANNEALING HELICASE AND ENDONUCLEASE ZRANB3"/>
    <property type="match status" value="1"/>
</dbReference>
<keyword evidence="1" id="KW-0547">Nucleotide-binding</keyword>
<dbReference type="InterPro" id="IPR000330">
    <property type="entry name" value="SNF2_N"/>
</dbReference>
<dbReference type="InterPro" id="IPR038718">
    <property type="entry name" value="SNF2-like_sf"/>
</dbReference>
<evidence type="ECO:0000256" key="4">
    <source>
        <dbReference type="ARBA" id="ARBA00022840"/>
    </source>
</evidence>
<dbReference type="Gene3D" id="3.40.50.10810">
    <property type="entry name" value="Tandem AAA-ATPase domain"/>
    <property type="match status" value="1"/>
</dbReference>
<proteinExistence type="predicted"/>
<keyword evidence="3" id="KW-0347">Helicase</keyword>
<reference evidence="7 8" key="1">
    <citation type="journal article" date="2017" name="Mol. Biol. Evol.">
        <title>The 4-celled Tetrabaena socialis nuclear genome reveals the essential components for genetic control of cell number at the origin of multicellularity in the volvocine lineage.</title>
        <authorList>
            <person name="Featherston J."/>
            <person name="Arakaki Y."/>
            <person name="Hanschen E.R."/>
            <person name="Ferris P.J."/>
            <person name="Michod R.E."/>
            <person name="Olson B.J.S.C."/>
            <person name="Nozaki H."/>
            <person name="Durand P.M."/>
        </authorList>
    </citation>
    <scope>NUCLEOTIDE SEQUENCE [LARGE SCALE GENOMIC DNA]</scope>
    <source>
        <strain evidence="7 8">NIES-571</strain>
    </source>
</reference>
<dbReference type="EMBL" id="PGGS01000184">
    <property type="protein sequence ID" value="PNH07365.1"/>
    <property type="molecule type" value="Genomic_DNA"/>
</dbReference>
<feature type="region of interest" description="Disordered" evidence="5">
    <location>
        <begin position="513"/>
        <end position="569"/>
    </location>
</feature>
<evidence type="ECO:0000256" key="1">
    <source>
        <dbReference type="ARBA" id="ARBA00022741"/>
    </source>
</evidence>
<keyword evidence="8" id="KW-1185">Reference proteome</keyword>
<keyword evidence="4" id="KW-0067">ATP-binding</keyword>
<dbReference type="SUPFAM" id="SSF52540">
    <property type="entry name" value="P-loop containing nucleoside triphosphate hydrolases"/>
    <property type="match status" value="1"/>
</dbReference>
<protein>
    <submittedName>
        <fullName evidence="7">SWI/SNF-related matrix-associated actin-dependent regulator of chromatin subfamily A-like protein 1</fullName>
    </submittedName>
</protein>
<dbReference type="PROSITE" id="PS51192">
    <property type="entry name" value="HELICASE_ATP_BIND_1"/>
    <property type="match status" value="1"/>
</dbReference>
<feature type="domain" description="Helicase ATP-binding" evidence="6">
    <location>
        <begin position="150"/>
        <end position="307"/>
    </location>
</feature>
<feature type="compositionally biased region" description="Gly residues" evidence="5">
    <location>
        <begin position="517"/>
        <end position="537"/>
    </location>
</feature>
<evidence type="ECO:0000259" key="6">
    <source>
        <dbReference type="PROSITE" id="PS51192"/>
    </source>
</evidence>
<evidence type="ECO:0000313" key="8">
    <source>
        <dbReference type="Proteomes" id="UP000236333"/>
    </source>
</evidence>
<dbReference type="GO" id="GO:0004386">
    <property type="term" value="F:helicase activity"/>
    <property type="evidence" value="ECO:0007669"/>
    <property type="project" value="UniProtKB-KW"/>
</dbReference>
<comment type="caution">
    <text evidence="7">The sequence shown here is derived from an EMBL/GenBank/DDBJ whole genome shotgun (WGS) entry which is preliminary data.</text>
</comment>
<evidence type="ECO:0000256" key="3">
    <source>
        <dbReference type="ARBA" id="ARBA00022806"/>
    </source>
</evidence>
<dbReference type="Pfam" id="PF00176">
    <property type="entry name" value="SNF2-rel_dom"/>
    <property type="match status" value="1"/>
</dbReference>
<dbReference type="GO" id="GO:0004520">
    <property type="term" value="F:DNA endonuclease activity"/>
    <property type="evidence" value="ECO:0007669"/>
    <property type="project" value="TreeGrafter"/>
</dbReference>
<evidence type="ECO:0000313" key="7">
    <source>
        <dbReference type="EMBL" id="PNH07365.1"/>
    </source>
</evidence>
<feature type="region of interest" description="Disordered" evidence="5">
    <location>
        <begin position="404"/>
        <end position="465"/>
    </location>
</feature>
<feature type="compositionally biased region" description="Gly residues" evidence="5">
    <location>
        <begin position="423"/>
        <end position="442"/>
    </location>
</feature>
<organism evidence="7 8">
    <name type="scientific">Tetrabaena socialis</name>
    <dbReference type="NCBI Taxonomy" id="47790"/>
    <lineage>
        <taxon>Eukaryota</taxon>
        <taxon>Viridiplantae</taxon>
        <taxon>Chlorophyta</taxon>
        <taxon>core chlorophytes</taxon>
        <taxon>Chlorophyceae</taxon>
        <taxon>CS clade</taxon>
        <taxon>Chlamydomonadales</taxon>
        <taxon>Tetrabaenaceae</taxon>
        <taxon>Tetrabaena</taxon>
    </lineage>
</organism>
<dbReference type="GO" id="GO:0005524">
    <property type="term" value="F:ATP binding"/>
    <property type="evidence" value="ECO:0007669"/>
    <property type="project" value="UniProtKB-KW"/>
</dbReference>
<dbReference type="GO" id="GO:0006281">
    <property type="term" value="P:DNA repair"/>
    <property type="evidence" value="ECO:0007669"/>
    <property type="project" value="TreeGrafter"/>
</dbReference>
<dbReference type="AlphaFoldDB" id="A0A2J8A4D2"/>
<accession>A0A2J8A4D2</accession>
<dbReference type="GO" id="GO:0016787">
    <property type="term" value="F:hydrolase activity"/>
    <property type="evidence" value="ECO:0007669"/>
    <property type="project" value="UniProtKB-KW"/>
</dbReference>
<keyword evidence="2" id="KW-0378">Hydrolase</keyword>
<evidence type="ECO:0000256" key="5">
    <source>
        <dbReference type="SAM" id="MobiDB-lite"/>
    </source>
</evidence>
<dbReference type="GO" id="GO:0043596">
    <property type="term" value="C:nuclear replication fork"/>
    <property type="evidence" value="ECO:0007669"/>
    <property type="project" value="TreeGrafter"/>
</dbReference>
<dbReference type="Proteomes" id="UP000236333">
    <property type="component" value="Unassembled WGS sequence"/>
</dbReference>
<feature type="compositionally biased region" description="Low complexity" evidence="5">
    <location>
        <begin position="456"/>
        <end position="465"/>
    </location>
</feature>
<sequence length="569" mass="58114">MSSLAAARADNFYYPPDFDPVKHQTLNKASLRILWTLLLVSRAVNFHTALKDTLGLINGAKYDQLAKAWSFPLAQYKHVTDALTDNRRLRLKGLTINLQPHLPNFVDRMLHVAVARPNDEHLYDLLKRRPHSTEESLDERMMPFQREGVRHALRSGGRILIGDEMGLGKTVQACCIMRCYKEEWPALVVTPKSLRYTWADALFMWLKLTDKDVFVVTDSKDTDKMLGFKVVIVSYDQLSRMPDKFGALKAGVVVLDEAHYIKNGKAQRTQAALPLLKGARRVVLLTGTPALSKPVELVPLMQSLMPSVTIKVNEFCERYSRPDPSGIGRGGGGNGAAGAGHVAAAAAGNGAGRGVGPGGAQPPAKRQALAVGAGSAGVAPGGSAATAGAVAAVVVRQTWAAVVSSGAVERQPKPEGVRAAAGNNGGGGSNGGSGGNGSGYGSGRPAAGPAGGGEGPSRAAAGDPPAALAAAAAAAAARPRGAGSRPAPSGAPLKPVGVGAAAAAAAAAMRAAVRPPGFGGGGAAGGGMGLGGGGGGAASKRSLKDRAAALHKRRADGGGAGLALSRPEL</sequence>
<dbReference type="GO" id="GO:0031297">
    <property type="term" value="P:replication fork processing"/>
    <property type="evidence" value="ECO:0007669"/>
    <property type="project" value="TreeGrafter"/>
</dbReference>
<dbReference type="InterPro" id="IPR014001">
    <property type="entry name" value="Helicase_ATP-bd"/>
</dbReference>
<evidence type="ECO:0000256" key="2">
    <source>
        <dbReference type="ARBA" id="ARBA00022801"/>
    </source>
</evidence>
<gene>
    <name evidence="7" type="ORF">TSOC_006241</name>
</gene>
<dbReference type="OrthoDB" id="2801544at2759"/>
<dbReference type="PANTHER" id="PTHR45766">
    <property type="entry name" value="DNA ANNEALING HELICASE AND ENDONUCLEASE ZRANB3 FAMILY MEMBER"/>
    <property type="match status" value="1"/>
</dbReference>
<dbReference type="SMART" id="SM00487">
    <property type="entry name" value="DEXDc"/>
    <property type="match status" value="1"/>
</dbReference>
<name>A0A2J8A4D2_9CHLO</name>